<feature type="region of interest" description="Disordered" evidence="1">
    <location>
        <begin position="1"/>
        <end position="45"/>
    </location>
</feature>
<feature type="compositionally biased region" description="Basic residues" evidence="1">
    <location>
        <begin position="505"/>
        <end position="514"/>
    </location>
</feature>
<feature type="compositionally biased region" description="Polar residues" evidence="1">
    <location>
        <begin position="740"/>
        <end position="751"/>
    </location>
</feature>
<feature type="compositionally biased region" description="Basic and acidic residues" evidence="1">
    <location>
        <begin position="418"/>
        <end position="428"/>
    </location>
</feature>
<feature type="region of interest" description="Disordered" evidence="1">
    <location>
        <begin position="319"/>
        <end position="342"/>
    </location>
</feature>
<feature type="compositionally biased region" description="Low complexity" evidence="1">
    <location>
        <begin position="715"/>
        <end position="727"/>
    </location>
</feature>
<feature type="compositionally biased region" description="Basic residues" evidence="1">
    <location>
        <begin position="390"/>
        <end position="401"/>
    </location>
</feature>
<gene>
    <name evidence="2" type="ORF">ACAOBT_LOCUS15038</name>
</gene>
<feature type="compositionally biased region" description="Polar residues" evidence="1">
    <location>
        <begin position="179"/>
        <end position="189"/>
    </location>
</feature>
<evidence type="ECO:0000313" key="2">
    <source>
        <dbReference type="EMBL" id="CAH1982489.1"/>
    </source>
</evidence>
<feature type="region of interest" description="Disordered" evidence="1">
    <location>
        <begin position="658"/>
        <end position="751"/>
    </location>
</feature>
<name>A0A9P0KZV0_ACAOB</name>
<feature type="region of interest" description="Disordered" evidence="1">
    <location>
        <begin position="172"/>
        <end position="200"/>
    </location>
</feature>
<feature type="compositionally biased region" description="Low complexity" evidence="1">
    <location>
        <begin position="882"/>
        <end position="892"/>
    </location>
</feature>
<feature type="compositionally biased region" description="Low complexity" evidence="1">
    <location>
        <begin position="912"/>
        <end position="929"/>
    </location>
</feature>
<sequence length="1018" mass="109849">MAPSEDDNAPKAPDKSEKTKCEKSHVVDNAKEKDKDEKSLSNLNDGELKALLDEAMNYKNPKDREGKSKLFKDLLHQAEETERIARAASAGGSELVRHCNPSARGAGGRGRRSTGGGAGRLSGGSTGGGQRSGGAGGSGSGKRASAAERHGGSLDDLAKEELYVRSAARQLVGAAGGRQAQQNRRTVSARQREGGSLPCDVNSSVPARDCQFLEEARKSKALKNREYTSIDIDSLETECLLDHDILAQNYQEAQQEEVTVAPRYTSRATLQISATPVDDPIPLDLETAVDKKPYDLESLQNKVSHSEYNVYTATYHPKTEEKKVDENGNALHQSSSAKAKKKKIQVDKNVVVLAAEKVEGHRGDIINDVDKLIQYIAGDKDEKDSSGKRYNVHKSKQLHKQHTTEDGPRSKKQRAHSKGKESRSELKKSNSLGEISTSKLDDFAFSTRDEKDEDQVVLRPNKTQSDRPKERRSWGNVEPPLFQILSNSASIENLETSDNWEVTKPKKKNKKRRNSISSNRRQNSTSDSFAKQHNRAPSPDLRGKSACSVPHSERSNDSSDADSVHSLPIDGLNHQISYADIAKNREKKLSPEKQEKIGGAAGKEKTVVTVASAARVECDLKYSGQAVAKNKVVVVEKQIGLTPVINNVKVDIVPLVTKPQPPPDVNNPRAFPAIPSDPKAPPDVHSPKAFPAIAEPPKNGPQPPPSVCDVPKGGVSPPASLVAASPPDFSNPKSFPAISKSGSGSMASGTSVKTKNAYTSAIRVGGGATSTTGTVKSATNSVNKGAGAVSVSTCVVQCDIQNDLSIIHSNEKDSIQHNAQMLPANIPDVRTIEQMHFLQRNAAAAAPASPVVQAVSPAEQQYPAPAPQQRVQSPVPAPAPTQPQQQQAQTRRQQPHHQHHNHCDNERPTTIAGSNSSAESEDGSSSCGGMDNRPPVVIMSSGAASGNKEVPDLVFGFDINEQLLHESACESFVARWVAPETYTFHSHNHDKIVNFIGSAWEAIVNQSNGKVQYYKEES</sequence>
<proteinExistence type="predicted"/>
<organism evidence="2 3">
    <name type="scientific">Acanthoscelides obtectus</name>
    <name type="common">Bean weevil</name>
    <name type="synonym">Bruchus obtectus</name>
    <dbReference type="NCBI Taxonomy" id="200917"/>
    <lineage>
        <taxon>Eukaryota</taxon>
        <taxon>Metazoa</taxon>
        <taxon>Ecdysozoa</taxon>
        <taxon>Arthropoda</taxon>
        <taxon>Hexapoda</taxon>
        <taxon>Insecta</taxon>
        <taxon>Pterygota</taxon>
        <taxon>Neoptera</taxon>
        <taxon>Endopterygota</taxon>
        <taxon>Coleoptera</taxon>
        <taxon>Polyphaga</taxon>
        <taxon>Cucujiformia</taxon>
        <taxon>Chrysomeloidea</taxon>
        <taxon>Chrysomelidae</taxon>
        <taxon>Bruchinae</taxon>
        <taxon>Bruchini</taxon>
        <taxon>Acanthoscelides</taxon>
    </lineage>
</organism>
<dbReference type="EMBL" id="CAKOFQ010006922">
    <property type="protein sequence ID" value="CAH1982489.1"/>
    <property type="molecule type" value="Genomic_DNA"/>
</dbReference>
<feature type="region of interest" description="Disordered" evidence="1">
    <location>
        <begin position="380"/>
        <end position="433"/>
    </location>
</feature>
<feature type="region of interest" description="Disordered" evidence="1">
    <location>
        <begin position="446"/>
        <end position="478"/>
    </location>
</feature>
<feature type="compositionally biased region" description="Basic and acidic residues" evidence="1">
    <location>
        <begin position="145"/>
        <end position="156"/>
    </location>
</feature>
<dbReference type="AlphaFoldDB" id="A0A9P0KZV0"/>
<feature type="compositionally biased region" description="Basic and acidic residues" evidence="1">
    <location>
        <begin position="446"/>
        <end position="456"/>
    </location>
</feature>
<feature type="compositionally biased region" description="Basic and acidic residues" evidence="1">
    <location>
        <begin position="464"/>
        <end position="473"/>
    </location>
</feature>
<feature type="region of interest" description="Disordered" evidence="1">
    <location>
        <begin position="856"/>
        <end position="944"/>
    </location>
</feature>
<evidence type="ECO:0000256" key="1">
    <source>
        <dbReference type="SAM" id="MobiDB-lite"/>
    </source>
</evidence>
<feature type="compositionally biased region" description="Gly residues" evidence="1">
    <location>
        <begin position="105"/>
        <end position="140"/>
    </location>
</feature>
<accession>A0A9P0KZV0</accession>
<feature type="compositionally biased region" description="Low complexity" evidence="1">
    <location>
        <begin position="515"/>
        <end position="524"/>
    </location>
</feature>
<dbReference type="Proteomes" id="UP001152888">
    <property type="component" value="Unassembled WGS sequence"/>
</dbReference>
<keyword evidence="3" id="KW-1185">Reference proteome</keyword>
<feature type="compositionally biased region" description="Low complexity" evidence="1">
    <location>
        <begin position="856"/>
        <end position="869"/>
    </location>
</feature>
<comment type="caution">
    <text evidence="2">The sequence shown here is derived from an EMBL/GenBank/DDBJ whole genome shotgun (WGS) entry which is preliminary data.</text>
</comment>
<reference evidence="2" key="1">
    <citation type="submission" date="2022-03" db="EMBL/GenBank/DDBJ databases">
        <authorList>
            <person name="Sayadi A."/>
        </authorList>
    </citation>
    <scope>NUCLEOTIDE SEQUENCE</scope>
</reference>
<feature type="region of interest" description="Disordered" evidence="1">
    <location>
        <begin position="496"/>
        <end position="568"/>
    </location>
</feature>
<feature type="region of interest" description="Disordered" evidence="1">
    <location>
        <begin position="85"/>
        <end position="156"/>
    </location>
</feature>
<protein>
    <submittedName>
        <fullName evidence="2">Uncharacterized protein</fullName>
    </submittedName>
</protein>
<dbReference type="OrthoDB" id="6426920at2759"/>
<feature type="compositionally biased region" description="Basic and acidic residues" evidence="1">
    <location>
        <begin position="8"/>
        <end position="39"/>
    </location>
</feature>
<evidence type="ECO:0000313" key="3">
    <source>
        <dbReference type="Proteomes" id="UP001152888"/>
    </source>
</evidence>